<dbReference type="InterPro" id="IPR050312">
    <property type="entry name" value="IolE/XylAMocC-like"/>
</dbReference>
<evidence type="ECO:0000313" key="3">
    <source>
        <dbReference type="EMBL" id="SOE60873.1"/>
    </source>
</evidence>
<keyword evidence="3" id="KW-0413">Isomerase</keyword>
<name>A0A2C8ZA37_9MICO</name>
<dbReference type="GO" id="GO:0016853">
    <property type="term" value="F:isomerase activity"/>
    <property type="evidence" value="ECO:0007669"/>
    <property type="project" value="UniProtKB-KW"/>
</dbReference>
<dbReference type="EMBL" id="OCST01000002">
    <property type="protein sequence ID" value="SOE60873.1"/>
    <property type="molecule type" value="Genomic_DNA"/>
</dbReference>
<dbReference type="PANTHER" id="PTHR12110">
    <property type="entry name" value="HYDROXYPYRUVATE ISOMERASE"/>
    <property type="match status" value="1"/>
</dbReference>
<evidence type="ECO:0000256" key="1">
    <source>
        <dbReference type="ARBA" id="ARBA00023277"/>
    </source>
</evidence>
<dbReference type="Gene3D" id="3.20.20.150">
    <property type="entry name" value="Divalent-metal-dependent TIM barrel enzymes"/>
    <property type="match status" value="1"/>
</dbReference>
<proteinExistence type="predicted"/>
<dbReference type="InterPro" id="IPR013022">
    <property type="entry name" value="Xyl_isomerase-like_TIM-brl"/>
</dbReference>
<dbReference type="AlphaFoldDB" id="A0A2C8ZA37"/>
<keyword evidence="1" id="KW-0119">Carbohydrate metabolism</keyword>
<evidence type="ECO:0000259" key="2">
    <source>
        <dbReference type="Pfam" id="PF01261"/>
    </source>
</evidence>
<accession>A0A2C8ZA37</accession>
<protein>
    <submittedName>
        <fullName evidence="3">Sugar phosphate isomerase/epimerase</fullName>
    </submittedName>
</protein>
<dbReference type="SUPFAM" id="SSF51658">
    <property type="entry name" value="Xylose isomerase-like"/>
    <property type="match status" value="1"/>
</dbReference>
<evidence type="ECO:0000313" key="4">
    <source>
        <dbReference type="Proteomes" id="UP000219440"/>
    </source>
</evidence>
<keyword evidence="4" id="KW-1185">Reference proteome</keyword>
<reference evidence="3 4" key="1">
    <citation type="submission" date="2017-09" db="EMBL/GenBank/DDBJ databases">
        <authorList>
            <person name="Ehlers B."/>
            <person name="Leendertz F.H."/>
        </authorList>
    </citation>
    <scope>NUCLEOTIDE SEQUENCE [LARGE SCALE GENOMIC DNA]</scope>
    <source>
        <strain evidence="3 4">CGMCC 1.05381</strain>
    </source>
</reference>
<dbReference type="Pfam" id="PF01261">
    <property type="entry name" value="AP_endonuc_2"/>
    <property type="match status" value="1"/>
</dbReference>
<dbReference type="PANTHER" id="PTHR12110:SF41">
    <property type="entry name" value="INOSOSE DEHYDRATASE"/>
    <property type="match status" value="1"/>
</dbReference>
<dbReference type="InterPro" id="IPR036237">
    <property type="entry name" value="Xyl_isomerase-like_sf"/>
</dbReference>
<feature type="domain" description="Xylose isomerase-like TIM barrel" evidence="2">
    <location>
        <begin position="74"/>
        <end position="211"/>
    </location>
</feature>
<dbReference type="RefSeq" id="WP_229671236.1">
    <property type="nucleotide sequence ID" value="NZ_BMLC01000001.1"/>
</dbReference>
<dbReference type="Proteomes" id="UP000219440">
    <property type="component" value="Unassembled WGS sequence"/>
</dbReference>
<sequence>MSQFPLSVQLYTVREALAADPAATLERIAGMGFATVELFGMVERVDLFEELLPRFGLTPSSAHSTLLGIDLVPVLDAARRLGVTTVIDPNIRAETWTDSDAVVLAANELNAVARVAADLDITVGYHNHWWEFGELDGTTALEAFADNLDPAVVLEVDTYWAQVGGVSAVSLLERLGDRVRFIHVKDGDISRDDRAQVAVGSGRMPVAEVLAAAPQAVRVIELDDFEGDVFDALTDSITFLRSLGETL</sequence>
<organism evidence="3 4">
    <name type="scientific">Salinibacterium xinjiangense</name>
    <dbReference type="NCBI Taxonomy" id="386302"/>
    <lineage>
        <taxon>Bacteria</taxon>
        <taxon>Bacillati</taxon>
        <taxon>Actinomycetota</taxon>
        <taxon>Actinomycetes</taxon>
        <taxon>Micrococcales</taxon>
        <taxon>Microbacteriaceae</taxon>
        <taxon>Salinibacterium</taxon>
    </lineage>
</organism>
<gene>
    <name evidence="3" type="ORF">SAMN06296378_1166</name>
</gene>